<dbReference type="Proteomes" id="UP000317496">
    <property type="component" value="Chromosome"/>
</dbReference>
<accession>A0A516H1I1</accession>
<feature type="signal peptide" evidence="1">
    <location>
        <begin position="1"/>
        <end position="23"/>
    </location>
</feature>
<dbReference type="EMBL" id="CP041636">
    <property type="protein sequence ID" value="QDO97430.1"/>
    <property type="molecule type" value="Genomic_DNA"/>
</dbReference>
<evidence type="ECO:0000313" key="2">
    <source>
        <dbReference type="EMBL" id="QDO97430.1"/>
    </source>
</evidence>
<protein>
    <submittedName>
        <fullName evidence="2">Uncharacterized protein</fullName>
    </submittedName>
</protein>
<reference evidence="2 3" key="1">
    <citation type="submission" date="2019-07" db="EMBL/GenBank/DDBJ databases">
        <title>Genome sequencing for Ferrovibrio sp. K5.</title>
        <authorList>
            <person name="Park S.-J."/>
        </authorList>
    </citation>
    <scope>NUCLEOTIDE SEQUENCE [LARGE SCALE GENOMIC DNA]</scope>
    <source>
        <strain evidence="2 3">K5</strain>
    </source>
</reference>
<dbReference type="RefSeq" id="WP_144068411.1">
    <property type="nucleotide sequence ID" value="NZ_CP041636.1"/>
</dbReference>
<dbReference type="KEGG" id="fer:FNB15_09200"/>
<feature type="chain" id="PRO_5021918098" evidence="1">
    <location>
        <begin position="24"/>
        <end position="224"/>
    </location>
</feature>
<organism evidence="2 3">
    <name type="scientific">Ferrovibrio terrae</name>
    <dbReference type="NCBI Taxonomy" id="2594003"/>
    <lineage>
        <taxon>Bacteria</taxon>
        <taxon>Pseudomonadati</taxon>
        <taxon>Pseudomonadota</taxon>
        <taxon>Alphaproteobacteria</taxon>
        <taxon>Rhodospirillales</taxon>
        <taxon>Rhodospirillaceae</taxon>
        <taxon>Ferrovibrio</taxon>
    </lineage>
</organism>
<evidence type="ECO:0000313" key="3">
    <source>
        <dbReference type="Proteomes" id="UP000317496"/>
    </source>
</evidence>
<evidence type="ECO:0000256" key="1">
    <source>
        <dbReference type="SAM" id="SignalP"/>
    </source>
</evidence>
<dbReference type="AlphaFoldDB" id="A0A516H1I1"/>
<sequence length="224" mass="23443">MIRVFKSMMLLAAIVFAAGAAQAQVQGNQAAVVEDLSGTVSGVEVFDFLSPGKTVTLPAGAKLVLGYMNSCTRETITGAGTVTIGETGSKVSGARLQTEQLKCAAANQLAQGQAGKSAAMVFRGQPGSGRKRAEVPQPSAVLMYTAPAFQVLKPGQLTIERLDVAETVQVFQVTGKLFDYGKTGKKLDAGGYYRVELNGKSTVFHISLDAGEGAGPLLLRLVRF</sequence>
<proteinExistence type="predicted"/>
<keyword evidence="1" id="KW-0732">Signal</keyword>
<keyword evidence="3" id="KW-1185">Reference proteome</keyword>
<dbReference type="OrthoDB" id="7346346at2"/>
<name>A0A516H1I1_9PROT</name>
<gene>
    <name evidence="2" type="ORF">FNB15_09200</name>
</gene>